<keyword evidence="2 3" id="KW-0808">Transferase</keyword>
<dbReference type="Gene3D" id="1.10.580.10">
    <property type="entry name" value="Citrate Synthase, domain 1"/>
    <property type="match status" value="1"/>
</dbReference>
<dbReference type="PRINTS" id="PR00143">
    <property type="entry name" value="CITRTSNTHASE"/>
</dbReference>
<dbReference type="NCBIfam" id="NF010635">
    <property type="entry name" value="PRK14032.1"/>
    <property type="match status" value="1"/>
</dbReference>
<dbReference type="EC" id="2.3.3.16" evidence="3"/>
<dbReference type="Pfam" id="PF00285">
    <property type="entry name" value="Citrate_synt"/>
    <property type="match status" value="1"/>
</dbReference>
<sequence length="453" mass="50774">MMDNKQLIKVLSDSIAVTSNIDKELFTKMGVKRGLRNEDHSGVLAGLTRVGDVVGYERQEDGTLKPIPGKLFYRGIDVEDLVHGIQADNRLGFEETAYLLLSGRLPNKENLQAFSRLLAQTMPLNHTATMNILSLQGKNIMNILARSVLELYTYDQDPDDISPDNLIHQSINLIAKFPTIIALAYQVLRHDQQGRSLHVRHPFENYSVAENFLYMMKGPGKYTELDVRILDLALILHADHGGGNNSTFSVRVTSSTETDTYSAIAAGIGSLKGPLHGGANVKVNGMLTDMKENIKNWKDVDEIDAYLTKVLNKEAYDKTGLIYGIGHAVYTISDPRAGLLKEMARELAKEKGRGDEFAFMELIEERGVEVFLNYKKQGAKERTCINVDYYSGFVYDAIGLPAEVFTPIFAMARIVGWTAHRIEELNFSSKRLIRPAYKNVRPLQDFIPMAKRN</sequence>
<organism evidence="3">
    <name type="scientific">bioreactor metagenome</name>
    <dbReference type="NCBI Taxonomy" id="1076179"/>
    <lineage>
        <taxon>unclassified sequences</taxon>
        <taxon>metagenomes</taxon>
        <taxon>ecological metagenomes</taxon>
    </lineage>
</organism>
<proteinExistence type="inferred from homology"/>
<dbReference type="PANTHER" id="PTHR11739">
    <property type="entry name" value="CITRATE SYNTHASE"/>
    <property type="match status" value="1"/>
</dbReference>
<dbReference type="EMBL" id="VSSQ01009232">
    <property type="protein sequence ID" value="MPM41067.1"/>
    <property type="molecule type" value="Genomic_DNA"/>
</dbReference>
<keyword evidence="3" id="KW-0012">Acyltransferase</keyword>
<dbReference type="GO" id="GO:0005975">
    <property type="term" value="P:carbohydrate metabolic process"/>
    <property type="evidence" value="ECO:0007669"/>
    <property type="project" value="TreeGrafter"/>
</dbReference>
<comment type="caution">
    <text evidence="3">The sequence shown here is derived from an EMBL/GenBank/DDBJ whole genome shotgun (WGS) entry which is preliminary data.</text>
</comment>
<dbReference type="PANTHER" id="PTHR11739:SF4">
    <property type="entry name" value="CITRATE SYNTHASE, PEROXISOMAL"/>
    <property type="match status" value="1"/>
</dbReference>
<gene>
    <name evidence="3" type="primary">citZ_2</name>
    <name evidence="3" type="ORF">SDC9_87716</name>
</gene>
<dbReference type="GO" id="GO:0006099">
    <property type="term" value="P:tricarboxylic acid cycle"/>
    <property type="evidence" value="ECO:0007669"/>
    <property type="project" value="InterPro"/>
</dbReference>
<name>A0A644ZK10_9ZZZZ</name>
<dbReference type="InterPro" id="IPR036969">
    <property type="entry name" value="Citrate_synthase_sf"/>
</dbReference>
<dbReference type="InterPro" id="IPR016142">
    <property type="entry name" value="Citrate_synth-like_lrg_a-sub"/>
</dbReference>
<dbReference type="AlphaFoldDB" id="A0A644ZK10"/>
<accession>A0A644ZK10</accession>
<dbReference type="GO" id="GO:0005829">
    <property type="term" value="C:cytosol"/>
    <property type="evidence" value="ECO:0007669"/>
    <property type="project" value="TreeGrafter"/>
</dbReference>
<dbReference type="PIRSF" id="PIRSF001369">
    <property type="entry name" value="Citrate_synth"/>
    <property type="match status" value="1"/>
</dbReference>
<protein>
    <submittedName>
        <fullName evidence="3">Citrate synthase 2</fullName>
        <ecNumber evidence="3">2.3.3.16</ecNumber>
    </submittedName>
</protein>
<comment type="similarity">
    <text evidence="1">Belongs to the citrate synthase family.</text>
</comment>
<evidence type="ECO:0000256" key="1">
    <source>
        <dbReference type="ARBA" id="ARBA00010566"/>
    </source>
</evidence>
<reference evidence="3" key="1">
    <citation type="submission" date="2019-08" db="EMBL/GenBank/DDBJ databases">
        <authorList>
            <person name="Kucharzyk K."/>
            <person name="Murdoch R.W."/>
            <person name="Higgins S."/>
            <person name="Loffler F."/>
        </authorList>
    </citation>
    <scope>NUCLEOTIDE SEQUENCE</scope>
</reference>
<evidence type="ECO:0000313" key="3">
    <source>
        <dbReference type="EMBL" id="MPM41067.1"/>
    </source>
</evidence>
<dbReference type="InterPro" id="IPR016143">
    <property type="entry name" value="Citrate_synth-like_sm_a-sub"/>
</dbReference>
<dbReference type="InterPro" id="IPR002020">
    <property type="entry name" value="Citrate_synthase"/>
</dbReference>
<dbReference type="GO" id="GO:0036440">
    <property type="term" value="F:citrate synthase activity"/>
    <property type="evidence" value="ECO:0007669"/>
    <property type="project" value="UniProtKB-EC"/>
</dbReference>
<dbReference type="InterPro" id="IPR024176">
    <property type="entry name" value="Citrate_synthase_bac-typ"/>
</dbReference>
<dbReference type="SUPFAM" id="SSF48256">
    <property type="entry name" value="Citrate synthase"/>
    <property type="match status" value="1"/>
</dbReference>
<evidence type="ECO:0000256" key="2">
    <source>
        <dbReference type="ARBA" id="ARBA00022679"/>
    </source>
</evidence>
<dbReference type="Gene3D" id="1.10.230.10">
    <property type="entry name" value="Cytochrome P450-Terp, domain 2"/>
    <property type="match status" value="1"/>
</dbReference>